<organism evidence="2 3">
    <name type="scientific">Legionella resiliens</name>
    <dbReference type="NCBI Taxonomy" id="2905958"/>
    <lineage>
        <taxon>Bacteria</taxon>
        <taxon>Pseudomonadati</taxon>
        <taxon>Pseudomonadota</taxon>
        <taxon>Gammaproteobacteria</taxon>
        <taxon>Legionellales</taxon>
        <taxon>Legionellaceae</taxon>
        <taxon>Legionella</taxon>
    </lineage>
</organism>
<comment type="caution">
    <text evidence="2">The sequence shown here is derived from an EMBL/GenBank/DDBJ whole genome shotgun (WGS) entry which is preliminary data.</text>
</comment>
<feature type="transmembrane region" description="Helical" evidence="1">
    <location>
        <begin position="184"/>
        <end position="201"/>
    </location>
</feature>
<dbReference type="EMBL" id="JAJTND010000004">
    <property type="protein sequence ID" value="MCE3532885.1"/>
    <property type="molecule type" value="Genomic_DNA"/>
</dbReference>
<dbReference type="RefSeq" id="WP_182349620.1">
    <property type="nucleotide sequence ID" value="NZ_JAJSPM010000008.1"/>
</dbReference>
<feature type="transmembrane region" description="Helical" evidence="1">
    <location>
        <begin position="287"/>
        <end position="305"/>
    </location>
</feature>
<feature type="transmembrane region" description="Helical" evidence="1">
    <location>
        <begin position="208"/>
        <end position="227"/>
    </location>
</feature>
<reference evidence="2 3" key="1">
    <citation type="journal article" date="2024" name="Pathogens">
        <title>Characterization of a Novel Species of Legionella Isolated from a Healthcare Facility: Legionella resiliens sp. nov.</title>
        <authorList>
            <person name="Cristino S."/>
            <person name="Pascale M.R."/>
            <person name="Marino F."/>
            <person name="Derelitto C."/>
            <person name="Salaris S."/>
            <person name="Orsini M."/>
            <person name="Squarzoni S."/>
            <person name="Grottola A."/>
            <person name="Girolamini L."/>
        </authorList>
    </citation>
    <scope>NUCLEOTIDE SEQUENCE [LARGE SCALE GENOMIC DNA]</scope>
    <source>
        <strain evidence="2 3">8cVS16</strain>
    </source>
</reference>
<feature type="transmembrane region" description="Helical" evidence="1">
    <location>
        <begin position="138"/>
        <end position="155"/>
    </location>
</feature>
<keyword evidence="1" id="KW-0472">Membrane</keyword>
<feature type="transmembrane region" description="Helical" evidence="1">
    <location>
        <begin position="258"/>
        <end position="275"/>
    </location>
</feature>
<feature type="transmembrane region" description="Helical" evidence="1">
    <location>
        <begin position="162"/>
        <end position="178"/>
    </location>
</feature>
<accession>A0ABS8X2B3</accession>
<sequence length="634" mass="72964">MSTLRNTQGILIETTNKLFDVFSKFILLLIIVCIFVPFSPKMPAPGIDPSWALGLNQAVAQGLAFGKEIIFTLGPYSSLYTKTYHPATDFLMITGCLYLALSYWVYLLFLMKPSRWYWTLIYCVPFLGMMYARDSLFFSYPLLAGLVSFKILFFLKNKIENHYLFVFTFFLFAPFGLMTLIKGSMLIICLLTLIICFIFFLAHNKKELALSCLVAPAVSTVIFWLVAGQPLSSLPKYLTSSFFIASGFTEAMSSDGNINEVIFYLLTCLLIFLAISWRKQMPRGTKIFLLSMYFVFLFVSFKTGFTRHSGHAFIPGTSILLAGLFLLFIFNSWPSYLLIFVSLSSWYYINSQYTHISIHDNFISTYSTAWHGLKSRIQDPYWLEKNFTFTMNFLREQAGFPILQGTTDIYSYNQTYLISSQNIWSPRPIFQSYSVFSRGLAEDNKKHLQGEHKPDNIIFKIEPIDQRIPSLEDGASWPLLLTAYQPTHSTNHFLFLRKKDHPHHTNLTLLKRESHVLGEQVDIPDKQLLFAEIELKPTVLGVVAAILFKPQQLQITLKLGNGTSNHYRLVSNMAKSTFLLSPLIENTVEFSLLYKENNKLETKRVRSMVITTCQRNNWHWNNTYAINFKHIPAH</sequence>
<keyword evidence="1" id="KW-0812">Transmembrane</keyword>
<feature type="transmembrane region" description="Helical" evidence="1">
    <location>
        <begin position="90"/>
        <end position="109"/>
    </location>
</feature>
<evidence type="ECO:0000313" key="2">
    <source>
        <dbReference type="EMBL" id="MCE3532885.1"/>
    </source>
</evidence>
<dbReference type="Proteomes" id="UP001320170">
    <property type="component" value="Unassembled WGS sequence"/>
</dbReference>
<gene>
    <name evidence="2" type="ORF">LXO92_10910</name>
</gene>
<evidence type="ECO:0000313" key="3">
    <source>
        <dbReference type="Proteomes" id="UP001320170"/>
    </source>
</evidence>
<protein>
    <recommendedName>
        <fullName evidence="4">Transmembrane protein</fullName>
    </recommendedName>
</protein>
<feature type="transmembrane region" description="Helical" evidence="1">
    <location>
        <begin position="21"/>
        <end position="39"/>
    </location>
</feature>
<feature type="transmembrane region" description="Helical" evidence="1">
    <location>
        <begin position="116"/>
        <end position="132"/>
    </location>
</feature>
<name>A0ABS8X2B3_9GAMM</name>
<proteinExistence type="predicted"/>
<keyword evidence="3" id="KW-1185">Reference proteome</keyword>
<keyword evidence="1" id="KW-1133">Transmembrane helix</keyword>
<evidence type="ECO:0000256" key="1">
    <source>
        <dbReference type="SAM" id="Phobius"/>
    </source>
</evidence>
<evidence type="ECO:0008006" key="4">
    <source>
        <dbReference type="Google" id="ProtNLM"/>
    </source>
</evidence>